<comment type="caution">
    <text evidence="2">Lacks conserved residue(s) required for the propagation of feature annotation.</text>
</comment>
<sequence length="266" mass="29784">MDSISINELSILIVEPSMTSTRFIEKQLKNLDVRNIECCRNGADALVSMRRSPPDLVASSMYLPDMTATDLIETMRTDPELEEISFMLISTETAFAKLDPIRQAGIVAILPKPFTSDDMRRALIGTTRFIDTGMPDIDDMELDELKVLVVDDSAMARKHIGRVLKNLGIENITEAENGREAVTILERSFFDMVFTDYNMPEMDGEELTRHIRENSMQRTVPVLMVTSEENGSRLAAVQQAGVSGICDKPFETDTVLKMIQDIRATA</sequence>
<accession>A0A832N5S5</accession>
<feature type="modified residue" description="4-aspartylphosphate" evidence="2">
    <location>
        <position position="196"/>
    </location>
</feature>
<keyword evidence="1 2" id="KW-0597">Phosphoprotein</keyword>
<dbReference type="PANTHER" id="PTHR44591">
    <property type="entry name" value="STRESS RESPONSE REGULATOR PROTEIN 1"/>
    <property type="match status" value="1"/>
</dbReference>
<dbReference type="PROSITE" id="PS50110">
    <property type="entry name" value="RESPONSE_REGULATORY"/>
    <property type="match status" value="2"/>
</dbReference>
<evidence type="ECO:0000256" key="1">
    <source>
        <dbReference type="ARBA" id="ARBA00022553"/>
    </source>
</evidence>
<feature type="domain" description="Response regulatory" evidence="3">
    <location>
        <begin position="10"/>
        <end position="127"/>
    </location>
</feature>
<dbReference type="Proteomes" id="UP000885832">
    <property type="component" value="Unassembled WGS sequence"/>
</dbReference>
<evidence type="ECO:0000313" key="4">
    <source>
        <dbReference type="EMBL" id="HHJ81247.1"/>
    </source>
</evidence>
<dbReference type="EMBL" id="DRNF01000403">
    <property type="protein sequence ID" value="HHJ81247.1"/>
    <property type="molecule type" value="Genomic_DNA"/>
</dbReference>
<comment type="caution">
    <text evidence="4">The sequence shown here is derived from an EMBL/GenBank/DDBJ whole genome shotgun (WGS) entry which is preliminary data.</text>
</comment>
<evidence type="ECO:0000259" key="3">
    <source>
        <dbReference type="PROSITE" id="PS50110"/>
    </source>
</evidence>
<reference evidence="4" key="1">
    <citation type="journal article" date="2020" name="mSystems">
        <title>Genome- and Community-Level Interaction Insights into Carbon Utilization and Element Cycling Functions of Hydrothermarchaeota in Hydrothermal Sediment.</title>
        <authorList>
            <person name="Zhou Z."/>
            <person name="Liu Y."/>
            <person name="Xu W."/>
            <person name="Pan J."/>
            <person name="Luo Z.H."/>
            <person name="Li M."/>
        </authorList>
    </citation>
    <scope>NUCLEOTIDE SEQUENCE [LARGE SCALE GENOMIC DNA]</scope>
    <source>
        <strain evidence="4">HyVt-505</strain>
    </source>
</reference>
<dbReference type="GO" id="GO:0000160">
    <property type="term" value="P:phosphorelay signal transduction system"/>
    <property type="evidence" value="ECO:0007669"/>
    <property type="project" value="InterPro"/>
</dbReference>
<protein>
    <submittedName>
        <fullName evidence="4">Response regulator</fullName>
    </submittedName>
</protein>
<organism evidence="4">
    <name type="scientific">Candidatus Tenderia electrophaga</name>
    <dbReference type="NCBI Taxonomy" id="1748243"/>
    <lineage>
        <taxon>Bacteria</taxon>
        <taxon>Pseudomonadati</taxon>
        <taxon>Pseudomonadota</taxon>
        <taxon>Gammaproteobacteria</taxon>
        <taxon>Candidatus Tenderiales</taxon>
        <taxon>Candidatus Tenderiaceae</taxon>
        <taxon>Candidatus Tenderia</taxon>
    </lineage>
</organism>
<dbReference type="SUPFAM" id="SSF52172">
    <property type="entry name" value="CheY-like"/>
    <property type="match status" value="2"/>
</dbReference>
<evidence type="ECO:0000256" key="2">
    <source>
        <dbReference type="PROSITE-ProRule" id="PRU00169"/>
    </source>
</evidence>
<proteinExistence type="predicted"/>
<dbReference type="SMART" id="SM00448">
    <property type="entry name" value="REC"/>
    <property type="match status" value="2"/>
</dbReference>
<dbReference type="Gene3D" id="3.40.50.2300">
    <property type="match status" value="2"/>
</dbReference>
<dbReference type="InterPro" id="IPR011006">
    <property type="entry name" value="CheY-like_superfamily"/>
</dbReference>
<dbReference type="PANTHER" id="PTHR44591:SF3">
    <property type="entry name" value="RESPONSE REGULATORY DOMAIN-CONTAINING PROTEIN"/>
    <property type="match status" value="1"/>
</dbReference>
<feature type="domain" description="Response regulatory" evidence="3">
    <location>
        <begin position="146"/>
        <end position="263"/>
    </location>
</feature>
<name>A0A832N5S5_9GAMM</name>
<dbReference type="Pfam" id="PF00072">
    <property type="entry name" value="Response_reg"/>
    <property type="match status" value="2"/>
</dbReference>
<gene>
    <name evidence="4" type="ORF">ENJ65_06395</name>
</gene>
<dbReference type="AlphaFoldDB" id="A0A832N5S5"/>
<dbReference type="InterPro" id="IPR001789">
    <property type="entry name" value="Sig_transdc_resp-reg_receiver"/>
</dbReference>
<dbReference type="InterPro" id="IPR050595">
    <property type="entry name" value="Bact_response_regulator"/>
</dbReference>